<dbReference type="EMBL" id="LAZR01037060">
    <property type="protein sequence ID" value="KKL23210.1"/>
    <property type="molecule type" value="Genomic_DNA"/>
</dbReference>
<dbReference type="CDD" id="cd03801">
    <property type="entry name" value="GT4_PimA-like"/>
    <property type="match status" value="1"/>
</dbReference>
<dbReference type="Pfam" id="PF00534">
    <property type="entry name" value="Glycos_transf_1"/>
    <property type="match status" value="1"/>
</dbReference>
<dbReference type="InterPro" id="IPR001296">
    <property type="entry name" value="Glyco_trans_1"/>
</dbReference>
<dbReference type="GO" id="GO:0016757">
    <property type="term" value="F:glycosyltransferase activity"/>
    <property type="evidence" value="ECO:0007669"/>
    <property type="project" value="InterPro"/>
</dbReference>
<organism evidence="2">
    <name type="scientific">marine sediment metagenome</name>
    <dbReference type="NCBI Taxonomy" id="412755"/>
    <lineage>
        <taxon>unclassified sequences</taxon>
        <taxon>metagenomes</taxon>
        <taxon>ecological metagenomes</taxon>
    </lineage>
</organism>
<dbReference type="Gene3D" id="3.40.50.2000">
    <property type="entry name" value="Glycogen Phosphorylase B"/>
    <property type="match status" value="2"/>
</dbReference>
<feature type="non-terminal residue" evidence="2">
    <location>
        <position position="1"/>
    </location>
</feature>
<gene>
    <name evidence="2" type="ORF">LCGC14_2427690</name>
</gene>
<comment type="caution">
    <text evidence="2">The sequence shown here is derived from an EMBL/GenBank/DDBJ whole genome shotgun (WGS) entry which is preliminary data.</text>
</comment>
<evidence type="ECO:0000259" key="1">
    <source>
        <dbReference type="Pfam" id="PF00534"/>
    </source>
</evidence>
<accession>A0A0F9BMZ9</accession>
<dbReference type="AlphaFoldDB" id="A0A0F9BMZ9"/>
<dbReference type="PANTHER" id="PTHR12526">
    <property type="entry name" value="GLYCOSYLTRANSFERASE"/>
    <property type="match status" value="1"/>
</dbReference>
<proteinExistence type="predicted"/>
<evidence type="ECO:0000313" key="2">
    <source>
        <dbReference type="EMBL" id="KKL23210.1"/>
    </source>
</evidence>
<feature type="domain" description="Glycosyl transferase family 1" evidence="1">
    <location>
        <begin position="1"/>
        <end position="74"/>
    </location>
</feature>
<sequence length="100" mass="11366">LPSISEGMPNSLMEAMALEMPCIASNVGGVPELIEHNVDGLIFEPKNPKKLADLIRLLLEDENLQKKLGMNARKKMMNKFNWNQIIKKLEIFYGKLLINE</sequence>
<dbReference type="SUPFAM" id="SSF53756">
    <property type="entry name" value="UDP-Glycosyltransferase/glycogen phosphorylase"/>
    <property type="match status" value="1"/>
</dbReference>
<protein>
    <recommendedName>
        <fullName evidence="1">Glycosyl transferase family 1 domain-containing protein</fullName>
    </recommendedName>
</protein>
<reference evidence="2" key="1">
    <citation type="journal article" date="2015" name="Nature">
        <title>Complex archaea that bridge the gap between prokaryotes and eukaryotes.</title>
        <authorList>
            <person name="Spang A."/>
            <person name="Saw J.H."/>
            <person name="Jorgensen S.L."/>
            <person name="Zaremba-Niedzwiedzka K."/>
            <person name="Martijn J."/>
            <person name="Lind A.E."/>
            <person name="van Eijk R."/>
            <person name="Schleper C."/>
            <person name="Guy L."/>
            <person name="Ettema T.J."/>
        </authorList>
    </citation>
    <scope>NUCLEOTIDE SEQUENCE</scope>
</reference>
<name>A0A0F9BMZ9_9ZZZZ</name>